<dbReference type="EMBL" id="VZOL01000622">
    <property type="protein sequence ID" value="KAB0651153.1"/>
    <property type="molecule type" value="Genomic_DNA"/>
</dbReference>
<protein>
    <submittedName>
        <fullName evidence="1">FAD-dependent oxidoreductase</fullName>
    </submittedName>
</protein>
<evidence type="ECO:0000313" key="2">
    <source>
        <dbReference type="Proteomes" id="UP000473571"/>
    </source>
</evidence>
<evidence type="ECO:0000313" key="1">
    <source>
        <dbReference type="EMBL" id="KAB0651153.1"/>
    </source>
</evidence>
<accession>A0A6L3NAG0</accession>
<proteinExistence type="predicted"/>
<name>A0A6L3NAG0_9BURK</name>
<gene>
    <name evidence="1" type="ORF">F7R13_27735</name>
</gene>
<sequence length="47" mass="5397">IAGAIAGDTRAFDLFAQLRHRRFPGGDAWRQPALELGMLYHRVRELF</sequence>
<dbReference type="AlphaFoldDB" id="A0A6L3NAG0"/>
<feature type="non-terminal residue" evidence="1">
    <location>
        <position position="1"/>
    </location>
</feature>
<reference evidence="1 2" key="1">
    <citation type="submission" date="2019-09" db="EMBL/GenBank/DDBJ databases">
        <title>Draft genome sequences of 48 bacterial type strains from the CCUG.</title>
        <authorList>
            <person name="Tunovic T."/>
            <person name="Pineiro-Iglesias B."/>
            <person name="Unosson C."/>
            <person name="Inganas E."/>
            <person name="Ohlen M."/>
            <person name="Cardew S."/>
            <person name="Jensie-Markopoulos S."/>
            <person name="Salva-Serra F."/>
            <person name="Jaen-Luchoro D."/>
            <person name="Karlsson R."/>
            <person name="Svensson-Stadler L."/>
            <person name="Chun J."/>
            <person name="Moore E."/>
        </authorList>
    </citation>
    <scope>NUCLEOTIDE SEQUENCE [LARGE SCALE GENOMIC DNA]</scope>
    <source>
        <strain evidence="1 2">CCUG 65687</strain>
    </source>
</reference>
<dbReference type="Proteomes" id="UP000473571">
    <property type="component" value="Unassembled WGS sequence"/>
</dbReference>
<organism evidence="1 2">
    <name type="scientific">Burkholderia territorii</name>
    <dbReference type="NCBI Taxonomy" id="1503055"/>
    <lineage>
        <taxon>Bacteria</taxon>
        <taxon>Pseudomonadati</taxon>
        <taxon>Pseudomonadota</taxon>
        <taxon>Betaproteobacteria</taxon>
        <taxon>Burkholderiales</taxon>
        <taxon>Burkholderiaceae</taxon>
        <taxon>Burkholderia</taxon>
        <taxon>Burkholderia cepacia complex</taxon>
    </lineage>
</organism>
<comment type="caution">
    <text evidence="1">The sequence shown here is derived from an EMBL/GenBank/DDBJ whole genome shotgun (WGS) entry which is preliminary data.</text>
</comment>